<dbReference type="EMBL" id="QZAS01000042">
    <property type="protein sequence ID" value="THX02083.1"/>
    <property type="molecule type" value="Genomic_DNA"/>
</dbReference>
<reference evidence="2" key="1">
    <citation type="submission" date="2018-10" db="EMBL/GenBank/DDBJ databases">
        <title>Fifty Aureobasidium pullulans genomes reveal a recombining polyextremotolerant generalist.</title>
        <authorList>
            <person name="Gostincar C."/>
            <person name="Turk M."/>
            <person name="Zajc J."/>
            <person name="Gunde-Cimerman N."/>
        </authorList>
    </citation>
    <scope>NUCLEOTIDE SEQUENCE [LARGE SCALE GENOMIC DNA]</scope>
    <source>
        <strain evidence="2">EXF-10085</strain>
    </source>
</reference>
<keyword evidence="1" id="KW-0472">Membrane</keyword>
<evidence type="ECO:0000313" key="2">
    <source>
        <dbReference type="EMBL" id="THX02083.1"/>
    </source>
</evidence>
<dbReference type="AlphaFoldDB" id="A0A4S9C611"/>
<sequence>MGDHSATKPIRMYSRWGVAMDMFTLFYLSLFFSRAFKIGALFFFCPSFLSMVLSDASVTKVLSQCVDKEFNPVHGRQVQSRLCTTNGRLDAFCFASPIE</sequence>
<keyword evidence="1" id="KW-1133">Transmembrane helix</keyword>
<protein>
    <submittedName>
        <fullName evidence="2">Uncharacterized protein</fullName>
    </submittedName>
</protein>
<organism evidence="2">
    <name type="scientific">Aureobasidium pullulans</name>
    <name type="common">Black yeast</name>
    <name type="synonym">Pullularia pullulans</name>
    <dbReference type="NCBI Taxonomy" id="5580"/>
    <lineage>
        <taxon>Eukaryota</taxon>
        <taxon>Fungi</taxon>
        <taxon>Dikarya</taxon>
        <taxon>Ascomycota</taxon>
        <taxon>Pezizomycotina</taxon>
        <taxon>Dothideomycetes</taxon>
        <taxon>Dothideomycetidae</taxon>
        <taxon>Dothideales</taxon>
        <taxon>Saccotheciaceae</taxon>
        <taxon>Aureobasidium</taxon>
    </lineage>
</organism>
<keyword evidence="1" id="KW-0812">Transmembrane</keyword>
<comment type="caution">
    <text evidence="2">The sequence shown here is derived from an EMBL/GenBank/DDBJ whole genome shotgun (WGS) entry which is preliminary data.</text>
</comment>
<proteinExistence type="predicted"/>
<gene>
    <name evidence="2" type="ORF">D6D13_08508</name>
</gene>
<evidence type="ECO:0000256" key="1">
    <source>
        <dbReference type="SAM" id="Phobius"/>
    </source>
</evidence>
<accession>A0A4S9C611</accession>
<feature type="transmembrane region" description="Helical" evidence="1">
    <location>
        <begin position="12"/>
        <end position="32"/>
    </location>
</feature>
<name>A0A4S9C611_AURPU</name>